<proteinExistence type="inferred from homology"/>
<dbReference type="RefSeq" id="WP_119931741.1">
    <property type="nucleotide sequence ID" value="NZ_QZEY01000030.1"/>
</dbReference>
<gene>
    <name evidence="3" type="ORF">D5H75_39400</name>
</gene>
<comment type="caution">
    <text evidence="3">The sequence shown here is derived from an EMBL/GenBank/DDBJ whole genome shotgun (WGS) entry which is preliminary data.</text>
</comment>
<dbReference type="Pfam" id="PF13561">
    <property type="entry name" value="adh_short_C2"/>
    <property type="match status" value="1"/>
</dbReference>
<sequence>MEVSTRRFAGRAALVTGGGSGIGAACAVRLAAEGAAVAVADIRADAAASTAARIEAAGGTACALTCDVADEKQMAAAVSDAVSRFGRLDALHANAACLDPEVYGRDLDLLDMDAGVWDRTMEVNLRGAMLGVKHAVPAMLAGGAGAIVFTSSVSALLADSAHAAYGASKAALLSLTRYVATMYGSRGVRCNAVVPALVLTPRAAGALGEERLRDKAAERLLPWAADPGDVAAVVAFLLSDEARCVTGQALAVDCGTTAHRPEHALRARAAR</sequence>
<dbReference type="AlphaFoldDB" id="A0A3A4AIE2"/>
<protein>
    <submittedName>
        <fullName evidence="3">SDR family oxidoreductase</fullName>
    </submittedName>
</protein>
<dbReference type="Gene3D" id="3.40.50.720">
    <property type="entry name" value="NAD(P)-binding Rossmann-like Domain"/>
    <property type="match status" value="1"/>
</dbReference>
<organism evidence="3 4">
    <name type="scientific">Bailinhaonella thermotolerans</name>
    <dbReference type="NCBI Taxonomy" id="1070861"/>
    <lineage>
        <taxon>Bacteria</taxon>
        <taxon>Bacillati</taxon>
        <taxon>Actinomycetota</taxon>
        <taxon>Actinomycetes</taxon>
        <taxon>Streptosporangiales</taxon>
        <taxon>Streptosporangiaceae</taxon>
        <taxon>Bailinhaonella</taxon>
    </lineage>
</organism>
<dbReference type="GO" id="GO:0016491">
    <property type="term" value="F:oxidoreductase activity"/>
    <property type="evidence" value="ECO:0007669"/>
    <property type="project" value="UniProtKB-KW"/>
</dbReference>
<dbReference type="SUPFAM" id="SSF51735">
    <property type="entry name" value="NAD(P)-binding Rossmann-fold domains"/>
    <property type="match status" value="1"/>
</dbReference>
<dbReference type="PRINTS" id="PR00081">
    <property type="entry name" value="GDHRDH"/>
</dbReference>
<dbReference type="Proteomes" id="UP000265768">
    <property type="component" value="Unassembled WGS sequence"/>
</dbReference>
<dbReference type="PROSITE" id="PS51257">
    <property type="entry name" value="PROKAR_LIPOPROTEIN"/>
    <property type="match status" value="1"/>
</dbReference>
<name>A0A3A4AIE2_9ACTN</name>
<keyword evidence="4" id="KW-1185">Reference proteome</keyword>
<dbReference type="EMBL" id="QZEY01000030">
    <property type="protein sequence ID" value="RJL20537.1"/>
    <property type="molecule type" value="Genomic_DNA"/>
</dbReference>
<reference evidence="3 4" key="1">
    <citation type="submission" date="2018-09" db="EMBL/GenBank/DDBJ databases">
        <title>YIM 75507 draft genome.</title>
        <authorList>
            <person name="Tang S."/>
            <person name="Feng Y."/>
        </authorList>
    </citation>
    <scope>NUCLEOTIDE SEQUENCE [LARGE SCALE GENOMIC DNA]</scope>
    <source>
        <strain evidence="3 4">YIM 75507</strain>
    </source>
</reference>
<dbReference type="PANTHER" id="PTHR24321">
    <property type="entry name" value="DEHYDROGENASES, SHORT CHAIN"/>
    <property type="match status" value="1"/>
</dbReference>
<dbReference type="PRINTS" id="PR00080">
    <property type="entry name" value="SDRFAMILY"/>
</dbReference>
<evidence type="ECO:0000313" key="4">
    <source>
        <dbReference type="Proteomes" id="UP000265768"/>
    </source>
</evidence>
<evidence type="ECO:0000256" key="1">
    <source>
        <dbReference type="ARBA" id="ARBA00006484"/>
    </source>
</evidence>
<comment type="similarity">
    <text evidence="1">Belongs to the short-chain dehydrogenases/reductases (SDR) family.</text>
</comment>
<dbReference type="CDD" id="cd05233">
    <property type="entry name" value="SDR_c"/>
    <property type="match status" value="1"/>
</dbReference>
<evidence type="ECO:0000313" key="3">
    <source>
        <dbReference type="EMBL" id="RJL20537.1"/>
    </source>
</evidence>
<accession>A0A3A4AIE2</accession>
<dbReference type="InterPro" id="IPR002347">
    <property type="entry name" value="SDR_fam"/>
</dbReference>
<dbReference type="PANTHER" id="PTHR24321:SF14">
    <property type="entry name" value="SHORT-CHAIN TYPE DEHYDROGENASE_REDUCTASE BLR2146-RELATED"/>
    <property type="match status" value="1"/>
</dbReference>
<dbReference type="FunFam" id="3.40.50.720:FF:000084">
    <property type="entry name" value="Short-chain dehydrogenase reductase"/>
    <property type="match status" value="1"/>
</dbReference>
<dbReference type="InterPro" id="IPR036291">
    <property type="entry name" value="NAD(P)-bd_dom_sf"/>
</dbReference>
<evidence type="ECO:0000256" key="2">
    <source>
        <dbReference type="ARBA" id="ARBA00023002"/>
    </source>
</evidence>
<keyword evidence="2" id="KW-0560">Oxidoreductase</keyword>
<dbReference type="OrthoDB" id="3566316at2"/>